<evidence type="ECO:0000313" key="2">
    <source>
        <dbReference type="EMBL" id="JAI05230.1"/>
    </source>
</evidence>
<protein>
    <submittedName>
        <fullName evidence="2">Uncharacterized protein</fullName>
    </submittedName>
</protein>
<feature type="signal peptide" evidence="1">
    <location>
        <begin position="1"/>
        <end position="19"/>
    </location>
</feature>
<keyword evidence="1" id="KW-0732">Signal</keyword>
<sequence>MLLCFQLSVVGIRLLGVQWLWLNNNNNNNKITILEMTKNQFRKFYFQISYLNVY</sequence>
<organism evidence="2">
    <name type="scientific">Anguilla anguilla</name>
    <name type="common">European freshwater eel</name>
    <name type="synonym">Muraena anguilla</name>
    <dbReference type="NCBI Taxonomy" id="7936"/>
    <lineage>
        <taxon>Eukaryota</taxon>
        <taxon>Metazoa</taxon>
        <taxon>Chordata</taxon>
        <taxon>Craniata</taxon>
        <taxon>Vertebrata</taxon>
        <taxon>Euteleostomi</taxon>
        <taxon>Actinopterygii</taxon>
        <taxon>Neopterygii</taxon>
        <taxon>Teleostei</taxon>
        <taxon>Anguilliformes</taxon>
        <taxon>Anguillidae</taxon>
        <taxon>Anguilla</taxon>
    </lineage>
</organism>
<dbReference type="EMBL" id="GBXM01003348">
    <property type="protein sequence ID" value="JAI05230.1"/>
    <property type="molecule type" value="Transcribed_RNA"/>
</dbReference>
<name>A0A0E9XRH6_ANGAN</name>
<accession>A0A0E9XRH6</accession>
<reference evidence="2" key="2">
    <citation type="journal article" date="2015" name="Fish Shellfish Immunol.">
        <title>Early steps in the European eel (Anguilla anguilla)-Vibrio vulnificus interaction in the gills: Role of the RtxA13 toxin.</title>
        <authorList>
            <person name="Callol A."/>
            <person name="Pajuelo D."/>
            <person name="Ebbesson L."/>
            <person name="Teles M."/>
            <person name="MacKenzie S."/>
            <person name="Amaro C."/>
        </authorList>
    </citation>
    <scope>NUCLEOTIDE SEQUENCE</scope>
</reference>
<proteinExistence type="predicted"/>
<feature type="chain" id="PRO_5002435579" evidence="1">
    <location>
        <begin position="20"/>
        <end position="54"/>
    </location>
</feature>
<reference evidence="2" key="1">
    <citation type="submission" date="2014-11" db="EMBL/GenBank/DDBJ databases">
        <authorList>
            <person name="Amaro Gonzalez C."/>
        </authorList>
    </citation>
    <scope>NUCLEOTIDE SEQUENCE</scope>
</reference>
<dbReference type="AlphaFoldDB" id="A0A0E9XRH6"/>
<evidence type="ECO:0000256" key="1">
    <source>
        <dbReference type="SAM" id="SignalP"/>
    </source>
</evidence>